<evidence type="ECO:0000313" key="2">
    <source>
        <dbReference type="EMBL" id="NUB45501.1"/>
    </source>
</evidence>
<feature type="region of interest" description="Disordered" evidence="1">
    <location>
        <begin position="289"/>
        <end position="345"/>
    </location>
</feature>
<comment type="caution">
    <text evidence="2">The sequence shown here is derived from an EMBL/GenBank/DDBJ whole genome shotgun (WGS) entry which is preliminary data.</text>
</comment>
<feature type="compositionally biased region" description="Gly residues" evidence="1">
    <location>
        <begin position="318"/>
        <end position="341"/>
    </location>
</feature>
<feature type="region of interest" description="Disordered" evidence="1">
    <location>
        <begin position="357"/>
        <end position="396"/>
    </location>
</feature>
<dbReference type="Proteomes" id="UP000484076">
    <property type="component" value="Unassembled WGS sequence"/>
</dbReference>
<evidence type="ECO:0000256" key="1">
    <source>
        <dbReference type="SAM" id="MobiDB-lite"/>
    </source>
</evidence>
<accession>A0A8X8KQ23</accession>
<evidence type="ECO:0000313" key="3">
    <source>
        <dbReference type="Proteomes" id="UP000484076"/>
    </source>
</evidence>
<feature type="region of interest" description="Disordered" evidence="1">
    <location>
        <begin position="201"/>
        <end position="270"/>
    </location>
</feature>
<dbReference type="EMBL" id="WHUT02000008">
    <property type="protein sequence ID" value="NUB45501.1"/>
    <property type="molecule type" value="Genomic_DNA"/>
</dbReference>
<proteinExistence type="predicted"/>
<reference evidence="2" key="1">
    <citation type="submission" date="2020-05" db="EMBL/GenBank/DDBJ databases">
        <title>Fertoebacter nigrum gen. nov., sp. nov., a new member of the family Rhodobacteraceae.</title>
        <authorList>
            <person name="Szuroczki S."/>
            <person name="Abbaszade G."/>
            <person name="Buni D."/>
            <person name="Schumann P."/>
            <person name="Toth E."/>
        </authorList>
    </citation>
    <scope>NUCLEOTIDE SEQUENCE</scope>
    <source>
        <strain evidence="2">RG-N-1a</strain>
    </source>
</reference>
<keyword evidence="3" id="KW-1185">Reference proteome</keyword>
<feature type="compositionally biased region" description="Gly residues" evidence="1">
    <location>
        <begin position="241"/>
        <end position="251"/>
    </location>
</feature>
<feature type="compositionally biased region" description="Low complexity" evidence="1">
    <location>
        <begin position="225"/>
        <end position="237"/>
    </location>
</feature>
<name>A0A8X8KQ23_9RHOB</name>
<feature type="compositionally biased region" description="Gly residues" evidence="1">
    <location>
        <begin position="289"/>
        <end position="308"/>
    </location>
</feature>
<dbReference type="AlphaFoldDB" id="A0A8X8KQ23"/>
<protein>
    <submittedName>
        <fullName evidence="2">Uncharacterized protein</fullName>
    </submittedName>
</protein>
<gene>
    <name evidence="2" type="ORF">GEU84_013970</name>
</gene>
<organism evidence="2 3">
    <name type="scientific">Fertoeibacter niger</name>
    <dbReference type="NCBI Taxonomy" id="2656921"/>
    <lineage>
        <taxon>Bacteria</taxon>
        <taxon>Pseudomonadati</taxon>
        <taxon>Pseudomonadota</taxon>
        <taxon>Alphaproteobacteria</taxon>
        <taxon>Rhodobacterales</taxon>
        <taxon>Paracoccaceae</taxon>
        <taxon>Fertoeibacter</taxon>
    </lineage>
</organism>
<sequence length="416" mass="41295">MPLADTSARERFRALALASGHDLHSLDRGEARSALLRVPDFDTLKVLLVRADPADRPARRAAFAGLQARRRLWQGVHDRGEAAIFADAPLRPEDRRAMAPHFPAYVKSVSIPLLQLAAGEVFAPATRADDWDTGEREELYLVVNILRAELAPGARIALAGNVASLLIGDLCVTGTGAAHIAVLPTPHPVDTGIQGALDGPAGAAGWQGSAGRQGQDCRVRPGLFGPQALDLPPLALRDGGDGGPGGDGGAGRRGRTGGASKTTEITIGRFLPGSGPLHVCVSAGRGGDGGAGGAGGPGGVAGVGGRGAPGLTPPESGGQDGQPGRPGRGGAGGNGGRGGIGSPVFVSLPAAQSHLLTTSALPSPGGRGGAGGPGAPPGPDGLAGRGRPPAPVFINGTDAAAPVATLHPLSSQDALP</sequence>
<dbReference type="RefSeq" id="WP_152827130.1">
    <property type="nucleotide sequence ID" value="NZ_WHUT02000008.1"/>
</dbReference>